<comment type="caution">
    <text evidence="2">The sequence shown here is derived from an EMBL/GenBank/DDBJ whole genome shotgun (WGS) entry which is preliminary data.</text>
</comment>
<dbReference type="AlphaFoldDB" id="A0AA36IYJ3"/>
<reference evidence="2" key="1">
    <citation type="submission" date="2023-08" db="EMBL/GenBank/DDBJ databases">
        <authorList>
            <person name="Chen Y."/>
            <person name="Shah S."/>
            <person name="Dougan E. K."/>
            <person name="Thang M."/>
            <person name="Chan C."/>
        </authorList>
    </citation>
    <scope>NUCLEOTIDE SEQUENCE</scope>
</reference>
<evidence type="ECO:0000313" key="2">
    <source>
        <dbReference type="EMBL" id="CAJ1396347.1"/>
    </source>
</evidence>
<dbReference type="Proteomes" id="UP001178507">
    <property type="component" value="Unassembled WGS sequence"/>
</dbReference>
<name>A0AA36IYJ3_9DINO</name>
<keyword evidence="1" id="KW-0812">Transmembrane</keyword>
<protein>
    <submittedName>
        <fullName evidence="2">Uncharacterized protein</fullName>
    </submittedName>
</protein>
<organism evidence="2 3">
    <name type="scientific">Effrenium voratum</name>
    <dbReference type="NCBI Taxonomy" id="2562239"/>
    <lineage>
        <taxon>Eukaryota</taxon>
        <taxon>Sar</taxon>
        <taxon>Alveolata</taxon>
        <taxon>Dinophyceae</taxon>
        <taxon>Suessiales</taxon>
        <taxon>Symbiodiniaceae</taxon>
        <taxon>Effrenium</taxon>
    </lineage>
</organism>
<feature type="transmembrane region" description="Helical" evidence="1">
    <location>
        <begin position="112"/>
        <end position="130"/>
    </location>
</feature>
<gene>
    <name evidence="2" type="ORF">EVOR1521_LOCUS20601</name>
</gene>
<feature type="transmembrane region" description="Helical" evidence="1">
    <location>
        <begin position="86"/>
        <end position="106"/>
    </location>
</feature>
<keyword evidence="1" id="KW-1133">Transmembrane helix</keyword>
<evidence type="ECO:0000313" key="3">
    <source>
        <dbReference type="Proteomes" id="UP001178507"/>
    </source>
</evidence>
<sequence length="309" mass="34491">MLVAAHAFAETTRLAASWIGAVTTGTFFWIPTLLITLLLNLFLRLGWSRWCLFQLLKRLRLRRLARKVAPVDWNLIHDEVRIYGGYFRFVPILALVVARAFVYGLLPATSPRFALFNASAGWALLVMLIAELMEDLVVVQELLPYAPVAAEWHERDQARECLNEPGQLVAVEVRPTLFGRPARRDCASNMTFDSVSEIPLQPSPGLPASPASVDAERLAERSTRGRWGRLRAALGQRQQLVPALSLHGIRELPFRVQLGACYVIMEVTMGLLSALLGPGYLRGLFDKPCEPSAVQAMLTYLLWDVPLSC</sequence>
<keyword evidence="1" id="KW-0472">Membrane</keyword>
<evidence type="ECO:0000256" key="1">
    <source>
        <dbReference type="SAM" id="Phobius"/>
    </source>
</evidence>
<proteinExistence type="predicted"/>
<accession>A0AA36IYJ3</accession>
<dbReference type="EMBL" id="CAUJNA010003228">
    <property type="protein sequence ID" value="CAJ1396347.1"/>
    <property type="molecule type" value="Genomic_DNA"/>
</dbReference>
<feature type="transmembrane region" description="Helical" evidence="1">
    <location>
        <begin position="27"/>
        <end position="47"/>
    </location>
</feature>
<keyword evidence="3" id="KW-1185">Reference proteome</keyword>